<dbReference type="InterPro" id="IPR009604">
    <property type="entry name" value="LsmAD_domain"/>
</dbReference>
<dbReference type="InterPro" id="IPR025852">
    <property type="entry name" value="SM_dom_ATX"/>
</dbReference>
<feature type="compositionally biased region" description="Polar residues" evidence="2">
    <location>
        <begin position="9"/>
        <end position="30"/>
    </location>
</feature>
<feature type="compositionally biased region" description="Basic and acidic residues" evidence="2">
    <location>
        <begin position="470"/>
        <end position="483"/>
    </location>
</feature>
<feature type="compositionally biased region" description="Polar residues" evidence="2">
    <location>
        <begin position="269"/>
        <end position="284"/>
    </location>
</feature>
<accession>A0AA88I388</accession>
<evidence type="ECO:0000256" key="1">
    <source>
        <dbReference type="ARBA" id="ARBA00007503"/>
    </source>
</evidence>
<feature type="compositionally biased region" description="Pro residues" evidence="2">
    <location>
        <begin position="809"/>
        <end position="824"/>
    </location>
</feature>
<dbReference type="GO" id="GO:0034063">
    <property type="term" value="P:stress granule assembly"/>
    <property type="evidence" value="ECO:0007669"/>
    <property type="project" value="TreeGrafter"/>
</dbReference>
<protein>
    <recommendedName>
        <fullName evidence="3">LsmAD domain-containing protein</fullName>
    </recommendedName>
</protein>
<reference evidence="4" key="1">
    <citation type="submission" date="2023-07" db="EMBL/GenBank/DDBJ databases">
        <title>Chromosome-level genome assembly of Artemia franciscana.</title>
        <authorList>
            <person name="Jo E."/>
        </authorList>
    </citation>
    <scope>NUCLEOTIDE SEQUENCE</scope>
    <source>
        <tissue evidence="4">Whole body</tissue>
    </source>
</reference>
<dbReference type="Pfam" id="PF14438">
    <property type="entry name" value="SM-ATX"/>
    <property type="match status" value="1"/>
</dbReference>
<feature type="compositionally biased region" description="Basic and acidic residues" evidence="2">
    <location>
        <begin position="31"/>
        <end position="42"/>
    </location>
</feature>
<evidence type="ECO:0000313" key="4">
    <source>
        <dbReference type="EMBL" id="KAK2720905.1"/>
    </source>
</evidence>
<dbReference type="Pfam" id="PF07145">
    <property type="entry name" value="PAM2"/>
    <property type="match status" value="1"/>
</dbReference>
<feature type="compositionally biased region" description="Basic residues" evidence="2">
    <location>
        <begin position="292"/>
        <end position="312"/>
    </location>
</feature>
<dbReference type="SMART" id="SM01272">
    <property type="entry name" value="LsmAD"/>
    <property type="match status" value="1"/>
</dbReference>
<dbReference type="PANTHER" id="PTHR12854:SF7">
    <property type="entry name" value="ATAXIN-2 HOMOLOG"/>
    <property type="match status" value="1"/>
</dbReference>
<feature type="compositionally biased region" description="Polar residues" evidence="2">
    <location>
        <begin position="392"/>
        <end position="404"/>
    </location>
</feature>
<feature type="region of interest" description="Disordered" evidence="2">
    <location>
        <begin position="773"/>
        <end position="867"/>
    </location>
</feature>
<evidence type="ECO:0000259" key="3">
    <source>
        <dbReference type="SMART" id="SM01272"/>
    </source>
</evidence>
<dbReference type="Pfam" id="PF06741">
    <property type="entry name" value="LsmAD"/>
    <property type="match status" value="1"/>
</dbReference>
<keyword evidence="5" id="KW-1185">Reference proteome</keyword>
<feature type="compositionally biased region" description="Basic and acidic residues" evidence="2">
    <location>
        <begin position="326"/>
        <end position="337"/>
    </location>
</feature>
<feature type="compositionally biased region" description="Polar residues" evidence="2">
    <location>
        <begin position="542"/>
        <end position="564"/>
    </location>
</feature>
<dbReference type="PANTHER" id="PTHR12854">
    <property type="entry name" value="ATAXIN 2-RELATED"/>
    <property type="match status" value="1"/>
</dbReference>
<feature type="compositionally biased region" description="Polar residues" evidence="2">
    <location>
        <begin position="773"/>
        <end position="807"/>
    </location>
</feature>
<dbReference type="GO" id="GO:0003729">
    <property type="term" value="F:mRNA binding"/>
    <property type="evidence" value="ECO:0007669"/>
    <property type="project" value="TreeGrafter"/>
</dbReference>
<proteinExistence type="inferred from homology"/>
<sequence>MSSKRKGRSSANSPLVAQTATQGFISSNQDRTMKSKDIKEKTQIPSSSLPSVYSNPRFMHIVTALTGNIGRVHTRDGEVYEGVFSTFSPNFDVALSAVHKVDKDTATENKTLLETFTEDMVFQSSDIIEFRLKDVDLDYAVKDSFATDTAISSARLNGGDSFDRELEPWEGDPNEDVDLNLENGVGWDADEMFKRNEAVYGVQSTFRPNLEGYTVPLYIRDSSEFKEMEAKAARMEREIKASPTYDAAMELENIDEEEKYSAVIRPSDSRANNRSISPQSNASTGSGGKYIHPNKRKSNAGKSTRPGHHNVPPRHQASFQQQQSFEGDRDRGDREPQPQRFPPRGRTSPSAGVSHTVQSRNQQPPGPQRVTSPKSGPQQPINQNYIQQHQNTPRSQAPSSQVTGANFYKQPHSGPNYTPPSLRGPPEPVHLNGDAKGPRHNPPTPTQPATTQGAPVVIGMRLPPKQIQQKPREEQNSELKKFGQDFCLAEPASTGPPPEQKLTSSPQTAQVPTMVHPTHVPPPNMVPVSQPSATTPEEAVTRLSSPAQPTQVPVTTGDSLGSSIDENDASSVDEKDVDALTASMTKSKLNPNAKEFVFNPSAKAFTPRSPGAPTPPRSMTPQQVPISVIPSGPLSAQGLPIVQSMPVVLGTPYYPTVSGPNVGATLPMHSPVVPQQPFIPSPNTMRAYRPRVQIASSQVASVTGQPLLAPGPLPSHPFTVQYGPQGAALVTSQGAALVGTSQPFHQFSQVPIYPVRLMAQPNGVMSLVASHSYGENHQSHSNHQGHMQMTVPTPAQTPSGSNGQHPNLYQPPTPSPALHPPPQGTPTGAPPHHQQSNVIYTPQPTVVTPGNGPPPQTPMPPPGNPHGLPMVYIPPGHHHQGGMTHMLPFQQGHNGMTMGMIPQFHYIHAPVSSGQGQQHIVHQNQ</sequence>
<dbReference type="AlphaFoldDB" id="A0AA88I388"/>
<dbReference type="InterPro" id="IPR009818">
    <property type="entry name" value="PAM2_motif"/>
</dbReference>
<comment type="caution">
    <text evidence="4">The sequence shown here is derived from an EMBL/GenBank/DDBJ whole genome shotgun (WGS) entry which is preliminary data.</text>
</comment>
<dbReference type="GO" id="GO:0010494">
    <property type="term" value="C:cytoplasmic stress granule"/>
    <property type="evidence" value="ECO:0007669"/>
    <property type="project" value="TreeGrafter"/>
</dbReference>
<feature type="compositionally biased region" description="Low complexity" evidence="2">
    <location>
        <begin position="841"/>
        <end position="850"/>
    </location>
</feature>
<dbReference type="Proteomes" id="UP001187531">
    <property type="component" value="Unassembled WGS sequence"/>
</dbReference>
<feature type="region of interest" description="Disordered" evidence="2">
    <location>
        <begin position="600"/>
        <end position="622"/>
    </location>
</feature>
<feature type="region of interest" description="Disordered" evidence="2">
    <location>
        <begin position="259"/>
        <end position="574"/>
    </location>
</feature>
<gene>
    <name evidence="4" type="ORF">QYM36_004700</name>
</gene>
<feature type="compositionally biased region" description="Polar residues" evidence="2">
    <location>
        <begin position="347"/>
        <end position="376"/>
    </location>
</feature>
<feature type="domain" description="LsmAD" evidence="3">
    <location>
        <begin position="200"/>
        <end position="266"/>
    </location>
</feature>
<feature type="compositionally biased region" description="Polar residues" evidence="2">
    <location>
        <begin position="501"/>
        <end position="510"/>
    </location>
</feature>
<feature type="region of interest" description="Disordered" evidence="2">
    <location>
        <begin position="1"/>
        <end position="49"/>
    </location>
</feature>
<comment type="similarity">
    <text evidence="1">Belongs to the ataxin-2 family.</text>
</comment>
<evidence type="ECO:0000313" key="5">
    <source>
        <dbReference type="Proteomes" id="UP001187531"/>
    </source>
</evidence>
<dbReference type="InterPro" id="IPR045117">
    <property type="entry name" value="ATXN2-like"/>
</dbReference>
<feature type="compositionally biased region" description="Pro residues" evidence="2">
    <location>
        <begin position="851"/>
        <end position="864"/>
    </location>
</feature>
<organism evidence="4 5">
    <name type="scientific">Artemia franciscana</name>
    <name type="common">Brine shrimp</name>
    <name type="synonym">Artemia sanfranciscana</name>
    <dbReference type="NCBI Taxonomy" id="6661"/>
    <lineage>
        <taxon>Eukaryota</taxon>
        <taxon>Metazoa</taxon>
        <taxon>Ecdysozoa</taxon>
        <taxon>Arthropoda</taxon>
        <taxon>Crustacea</taxon>
        <taxon>Branchiopoda</taxon>
        <taxon>Anostraca</taxon>
        <taxon>Artemiidae</taxon>
        <taxon>Artemia</taxon>
    </lineage>
</organism>
<feature type="compositionally biased region" description="Low complexity" evidence="2">
    <location>
        <begin position="377"/>
        <end position="391"/>
    </location>
</feature>
<evidence type="ECO:0000256" key="2">
    <source>
        <dbReference type="SAM" id="MobiDB-lite"/>
    </source>
</evidence>
<name>A0AA88I388_ARTSF</name>
<dbReference type="EMBL" id="JAVRJZ010000007">
    <property type="protein sequence ID" value="KAK2720905.1"/>
    <property type="molecule type" value="Genomic_DNA"/>
</dbReference>